<dbReference type="InterPro" id="IPR050248">
    <property type="entry name" value="Polysacc_deacetylase_ArnD"/>
</dbReference>
<evidence type="ECO:0000313" key="2">
    <source>
        <dbReference type="EMBL" id="MFD2115074.1"/>
    </source>
</evidence>
<keyword evidence="3" id="KW-1185">Reference proteome</keyword>
<feature type="domain" description="NodB homology" evidence="1">
    <location>
        <begin position="56"/>
        <end position="236"/>
    </location>
</feature>
<dbReference type="SUPFAM" id="SSF88713">
    <property type="entry name" value="Glycoside hydrolase/deacetylase"/>
    <property type="match status" value="1"/>
</dbReference>
<dbReference type="InterPro" id="IPR014132">
    <property type="entry name" value="PdaB-like"/>
</dbReference>
<dbReference type="Gene3D" id="3.20.20.370">
    <property type="entry name" value="Glycoside hydrolase/deacetylase"/>
    <property type="match status" value="1"/>
</dbReference>
<dbReference type="PROSITE" id="PS51677">
    <property type="entry name" value="NODB"/>
    <property type="match status" value="1"/>
</dbReference>
<name>A0ABW4YHE4_9BACL</name>
<dbReference type="InterPro" id="IPR011330">
    <property type="entry name" value="Glyco_hydro/deAcase_b/a-brl"/>
</dbReference>
<evidence type="ECO:0000313" key="3">
    <source>
        <dbReference type="Proteomes" id="UP001597362"/>
    </source>
</evidence>
<accession>A0ABW4YHE4</accession>
<protein>
    <submittedName>
        <fullName evidence="2">Polysaccharide deacetylase family sporulation protein PdaB</fullName>
    </submittedName>
</protein>
<sequence length="272" mass="30776">MNMFFVWSGRKIKKYVFLLIALVFAVGVIYSERENISVFAPTEQPAAIYNVVTDNKVVALTFDISWGNKRVEPILEVLKEKNITQATFFISSLWAQTEPELVKKIQDAGFEIGSNGHKHEFYSKLENEEIHKQISTAHTILSNIVGEKPQLLRLPNGDFDKRVLRIASDLNYKVIQWNTDSMDWMNIGTEKIVDRVVSNAQPGDIILLHASDTVQQTHLALPAIVEQLRTKGYEFASVSNLLTQTEVQGKPVQDKTTFNKIDVNSFSSSMTN</sequence>
<dbReference type="Pfam" id="PF01522">
    <property type="entry name" value="Polysacc_deac_1"/>
    <property type="match status" value="1"/>
</dbReference>
<evidence type="ECO:0000259" key="1">
    <source>
        <dbReference type="PROSITE" id="PS51677"/>
    </source>
</evidence>
<dbReference type="NCBIfam" id="TIGR02764">
    <property type="entry name" value="spore_ybaN_pdaB"/>
    <property type="match status" value="1"/>
</dbReference>
<dbReference type="InterPro" id="IPR002509">
    <property type="entry name" value="NODB_dom"/>
</dbReference>
<organism evidence="2 3">
    <name type="scientific">Paenibacillus yanchengensis</name>
    <dbReference type="NCBI Taxonomy" id="2035833"/>
    <lineage>
        <taxon>Bacteria</taxon>
        <taxon>Bacillati</taxon>
        <taxon>Bacillota</taxon>
        <taxon>Bacilli</taxon>
        <taxon>Bacillales</taxon>
        <taxon>Paenibacillaceae</taxon>
        <taxon>Paenibacillus</taxon>
    </lineage>
</organism>
<dbReference type="PANTHER" id="PTHR10587:SF128">
    <property type="entry name" value="POLYSACCHARIDE DEACETYLASE PDAB-RELATED"/>
    <property type="match status" value="1"/>
</dbReference>
<comment type="caution">
    <text evidence="2">The sequence shown here is derived from an EMBL/GenBank/DDBJ whole genome shotgun (WGS) entry which is preliminary data.</text>
</comment>
<proteinExistence type="predicted"/>
<dbReference type="Proteomes" id="UP001597362">
    <property type="component" value="Unassembled WGS sequence"/>
</dbReference>
<dbReference type="PANTHER" id="PTHR10587">
    <property type="entry name" value="GLYCOSYL TRANSFERASE-RELATED"/>
    <property type="match status" value="1"/>
</dbReference>
<gene>
    <name evidence="2" type="primary">pdaB</name>
    <name evidence="2" type="ORF">ACFSJH_04905</name>
</gene>
<dbReference type="EMBL" id="JBHUHO010000012">
    <property type="protein sequence ID" value="MFD2115074.1"/>
    <property type="molecule type" value="Genomic_DNA"/>
</dbReference>
<reference evidence="3" key="1">
    <citation type="journal article" date="2019" name="Int. J. Syst. Evol. Microbiol.">
        <title>The Global Catalogue of Microorganisms (GCM) 10K type strain sequencing project: providing services to taxonomists for standard genome sequencing and annotation.</title>
        <authorList>
            <consortium name="The Broad Institute Genomics Platform"/>
            <consortium name="The Broad Institute Genome Sequencing Center for Infectious Disease"/>
            <person name="Wu L."/>
            <person name="Ma J."/>
        </authorList>
    </citation>
    <scope>NUCLEOTIDE SEQUENCE [LARGE SCALE GENOMIC DNA]</scope>
    <source>
        <strain evidence="3">GH52</strain>
    </source>
</reference>
<dbReference type="RefSeq" id="WP_377770102.1">
    <property type="nucleotide sequence ID" value="NZ_JBHUHO010000012.1"/>
</dbReference>